<feature type="compositionally biased region" description="Low complexity" evidence="1">
    <location>
        <begin position="1"/>
        <end position="18"/>
    </location>
</feature>
<protein>
    <submittedName>
        <fullName evidence="3">Uncharacterized protein LOC116538973</fullName>
    </submittedName>
</protein>
<reference evidence="3" key="1">
    <citation type="submission" date="2025-08" db="UniProtKB">
        <authorList>
            <consortium name="RefSeq"/>
        </authorList>
    </citation>
    <scope>IDENTIFICATION</scope>
    <source>
        <tissue evidence="3">Blood</tissue>
    </source>
</reference>
<organism evidence="2 3">
    <name type="scientific">Sapajus apella</name>
    <name type="common">Brown-capped capuchin</name>
    <name type="synonym">Cebus apella</name>
    <dbReference type="NCBI Taxonomy" id="9515"/>
    <lineage>
        <taxon>Eukaryota</taxon>
        <taxon>Metazoa</taxon>
        <taxon>Chordata</taxon>
        <taxon>Craniata</taxon>
        <taxon>Vertebrata</taxon>
        <taxon>Euteleostomi</taxon>
        <taxon>Mammalia</taxon>
        <taxon>Eutheria</taxon>
        <taxon>Euarchontoglires</taxon>
        <taxon>Primates</taxon>
        <taxon>Haplorrhini</taxon>
        <taxon>Platyrrhini</taxon>
        <taxon>Cebidae</taxon>
        <taxon>Cebinae</taxon>
        <taxon>Sapajus</taxon>
    </lineage>
</organism>
<accession>A0A6J3GHL6</accession>
<keyword evidence="2" id="KW-1185">Reference proteome</keyword>
<evidence type="ECO:0000313" key="2">
    <source>
        <dbReference type="Proteomes" id="UP000504640"/>
    </source>
</evidence>
<evidence type="ECO:0000313" key="3">
    <source>
        <dbReference type="RefSeq" id="XP_032117466.1"/>
    </source>
</evidence>
<dbReference type="RefSeq" id="XP_032117466.1">
    <property type="nucleotide sequence ID" value="XM_032261575.1"/>
</dbReference>
<dbReference type="Proteomes" id="UP000504640">
    <property type="component" value="Unplaced"/>
</dbReference>
<dbReference type="AlphaFoldDB" id="A0A6J3GHL6"/>
<evidence type="ECO:0000256" key="1">
    <source>
        <dbReference type="SAM" id="MobiDB-lite"/>
    </source>
</evidence>
<sequence>MTNNVSLNETTLSESLSEQTEKAGPCSRPQTSRPTGSPPRALGLFLPLVSRGLPLGSLQRSRPGSVGLGNRLSGRQRSLVLPPERWGSRFAHRSKLSREAARIADKRLPGAAPRIGGRAFRAHPRGESAQEGPTRRRPYRIWSKPGLVWGPQRSPRVPSTGFQVGQRAGGAMPTTGPHPRASEPHRVAFHLLILTGRVRGLLLPGPARSRGSFRESLPRERGPRRRIFPEMIRPGARSAAQAPWDSAAQAGQPIAYRC</sequence>
<dbReference type="GeneID" id="116538973"/>
<proteinExistence type="predicted"/>
<name>A0A6J3GHL6_SAPAP</name>
<feature type="region of interest" description="Disordered" evidence="1">
    <location>
        <begin position="1"/>
        <end position="42"/>
    </location>
</feature>
<gene>
    <name evidence="3" type="primary">LOC116538973</name>
</gene>